<dbReference type="PRINTS" id="PR00083">
    <property type="entry name" value="HOLDHDRGNASE"/>
</dbReference>
<dbReference type="GO" id="GO:0000105">
    <property type="term" value="P:L-histidine biosynthetic process"/>
    <property type="evidence" value="ECO:0007669"/>
    <property type="project" value="TreeGrafter"/>
</dbReference>
<feature type="non-terminal residue" evidence="2">
    <location>
        <position position="171"/>
    </location>
</feature>
<sequence>MARIIEQVRADGDGALRLLTRRHDGVALDALEVSAAEFDAAEAELDATLKAAIAEAAARIEAFHRATAPQPLRVETAPGVLCERVLRPIARVGLYVPAGSAPLPSTALMLGVPARIAGCAEAVLCTPARANGQCDAAVLHAARLCGITRVFKLGGARGDRGDGLRHGQRTA</sequence>
<reference evidence="2" key="1">
    <citation type="submission" date="2013-08" db="EMBL/GenBank/DDBJ databases">
        <authorList>
            <person name="Mendez C."/>
            <person name="Richter M."/>
            <person name="Ferrer M."/>
            <person name="Sanchez J."/>
        </authorList>
    </citation>
    <scope>NUCLEOTIDE SEQUENCE</scope>
</reference>
<dbReference type="PANTHER" id="PTHR21256:SF2">
    <property type="entry name" value="HISTIDINE BIOSYNTHESIS TRIFUNCTIONAL PROTEIN"/>
    <property type="match status" value="1"/>
</dbReference>
<dbReference type="Gene3D" id="3.40.50.1980">
    <property type="entry name" value="Nitrogenase molybdenum iron protein domain"/>
    <property type="match status" value="1"/>
</dbReference>
<dbReference type="Pfam" id="PF00815">
    <property type="entry name" value="Histidinol_dh"/>
    <property type="match status" value="1"/>
</dbReference>
<dbReference type="SUPFAM" id="SSF53720">
    <property type="entry name" value="ALDH-like"/>
    <property type="match status" value="1"/>
</dbReference>
<comment type="caution">
    <text evidence="2">The sequence shown here is derived from an EMBL/GenBank/DDBJ whole genome shotgun (WGS) entry which is preliminary data.</text>
</comment>
<dbReference type="InterPro" id="IPR016161">
    <property type="entry name" value="Ald_DH/histidinol_DH"/>
</dbReference>
<evidence type="ECO:0000313" key="2">
    <source>
        <dbReference type="EMBL" id="EQD70444.1"/>
    </source>
</evidence>
<keyword evidence="1" id="KW-0560">Oxidoreductase</keyword>
<proteinExistence type="predicted"/>
<dbReference type="PANTHER" id="PTHR21256">
    <property type="entry name" value="HISTIDINOL DEHYDROGENASE HDH"/>
    <property type="match status" value="1"/>
</dbReference>
<evidence type="ECO:0000256" key="1">
    <source>
        <dbReference type="ARBA" id="ARBA00023002"/>
    </source>
</evidence>
<dbReference type="EMBL" id="AUZY01003136">
    <property type="protein sequence ID" value="EQD70444.1"/>
    <property type="molecule type" value="Genomic_DNA"/>
</dbReference>
<dbReference type="InterPro" id="IPR012131">
    <property type="entry name" value="Hstdl_DH"/>
</dbReference>
<dbReference type="AlphaFoldDB" id="T1CPK4"/>
<protein>
    <submittedName>
        <fullName evidence="2">Histidinol dehydrogenase, prokaryotic-type</fullName>
    </submittedName>
</protein>
<dbReference type="GO" id="GO:0004399">
    <property type="term" value="F:histidinol dehydrogenase activity"/>
    <property type="evidence" value="ECO:0007669"/>
    <property type="project" value="TreeGrafter"/>
</dbReference>
<name>T1CPK4_9ZZZZ</name>
<dbReference type="GO" id="GO:0005829">
    <property type="term" value="C:cytosol"/>
    <property type="evidence" value="ECO:0007669"/>
    <property type="project" value="TreeGrafter"/>
</dbReference>
<accession>T1CPK4</accession>
<organism evidence="2">
    <name type="scientific">mine drainage metagenome</name>
    <dbReference type="NCBI Taxonomy" id="410659"/>
    <lineage>
        <taxon>unclassified sequences</taxon>
        <taxon>metagenomes</taxon>
        <taxon>ecological metagenomes</taxon>
    </lineage>
</organism>
<dbReference type="GO" id="GO:0051287">
    <property type="term" value="F:NAD binding"/>
    <property type="evidence" value="ECO:0007669"/>
    <property type="project" value="InterPro"/>
</dbReference>
<gene>
    <name evidence="2" type="ORF">B1B_05004</name>
</gene>
<reference evidence="2" key="2">
    <citation type="journal article" date="2014" name="ISME J.">
        <title>Microbial stratification in low pH oxic and suboxic macroscopic growths along an acid mine drainage.</title>
        <authorList>
            <person name="Mendez-Garcia C."/>
            <person name="Mesa V."/>
            <person name="Sprenger R.R."/>
            <person name="Richter M."/>
            <person name="Diez M.S."/>
            <person name="Solano J."/>
            <person name="Bargiela R."/>
            <person name="Golyshina O.V."/>
            <person name="Manteca A."/>
            <person name="Ramos J.L."/>
            <person name="Gallego J.R."/>
            <person name="Llorente I."/>
            <person name="Martins Dos Santos V.A."/>
            <person name="Jensen O.N."/>
            <person name="Pelaez A.I."/>
            <person name="Sanchez J."/>
            <person name="Ferrer M."/>
        </authorList>
    </citation>
    <scope>NUCLEOTIDE SEQUENCE</scope>
</reference>
<dbReference type="GO" id="GO:0046872">
    <property type="term" value="F:metal ion binding"/>
    <property type="evidence" value="ECO:0007669"/>
    <property type="project" value="InterPro"/>
</dbReference>